<accession>B5RSS3</accession>
<dbReference type="InterPro" id="IPR050891">
    <property type="entry name" value="TatD-type_Hydrolase"/>
</dbReference>
<proteinExistence type="inferred from homology"/>
<dbReference type="PANTHER" id="PTHR10060:SF15">
    <property type="entry name" value="DEOXYRIBONUCLEASE TATDN1"/>
    <property type="match status" value="1"/>
</dbReference>
<dbReference type="GO" id="GO:0008296">
    <property type="term" value="F:3'-5'-DNA exonuclease activity"/>
    <property type="evidence" value="ECO:0007669"/>
    <property type="project" value="EnsemblFungi"/>
</dbReference>
<dbReference type="GO" id="GO:0046872">
    <property type="term" value="F:metal ion binding"/>
    <property type="evidence" value="ECO:0007669"/>
    <property type="project" value="UniProtKB-KW"/>
</dbReference>
<dbReference type="InterPro" id="IPR001130">
    <property type="entry name" value="TatD-like"/>
</dbReference>
<keyword evidence="2" id="KW-0540">Nuclease</keyword>
<dbReference type="eggNOG" id="KOG3020">
    <property type="taxonomic scope" value="Eukaryota"/>
</dbReference>
<dbReference type="GO" id="GO:0004519">
    <property type="term" value="F:endonuclease activity"/>
    <property type="evidence" value="ECO:0007669"/>
    <property type="project" value="EnsemblFungi"/>
</dbReference>
<evidence type="ECO:0000256" key="3">
    <source>
        <dbReference type="ARBA" id="ARBA00022723"/>
    </source>
</evidence>
<dbReference type="Proteomes" id="UP000000599">
    <property type="component" value="Chromosome A"/>
</dbReference>
<dbReference type="STRING" id="284592.B5RSS3"/>
<gene>
    <name evidence="6" type="ordered locus">DEHA2A07568g</name>
</gene>
<organism evidence="6 7">
    <name type="scientific">Debaryomyces hansenii (strain ATCC 36239 / CBS 767 / BCRC 21394 / JCM 1990 / NBRC 0083 / IGC 2968)</name>
    <name type="common">Yeast</name>
    <name type="synonym">Torulaspora hansenii</name>
    <dbReference type="NCBI Taxonomy" id="284592"/>
    <lineage>
        <taxon>Eukaryota</taxon>
        <taxon>Fungi</taxon>
        <taxon>Dikarya</taxon>
        <taxon>Ascomycota</taxon>
        <taxon>Saccharomycotina</taxon>
        <taxon>Pichiomycetes</taxon>
        <taxon>Debaryomycetaceae</taxon>
        <taxon>Debaryomyces</taxon>
    </lineage>
</organism>
<dbReference type="InParanoid" id="B5RSS3"/>
<keyword evidence="3" id="KW-0479">Metal-binding</keyword>
<sequence length="427" mass="49247">MLTRLSLRVFSHFKASRMTFATSNEWKPRYFDIGVNFSDSMFQGCYNGSTTPKHPADIDKVIARAHLFNVNKMLITASSIQESEEHFALCKEHPGMFYSTVGVHPCTVAQEFYQKDEEMNEFTEELVPDVENRLNKLRDLVKLGYENGYVKAFGEIGLDYDRFHYASKEQQITMFGKQLEVISSLKELKLPLFLHMRSACDDFISIIKPFIDRGDILKGNGVIHSFTGSKEELEKLSELGFYIGINGCSLKTDDNLEVAKLIPKDKLMIETDAPWCEIRKSHSSYKYITPYPNQFYPEISMEEPKPSSVEDESNGTHVQGKQKQKQKQASKQPQIKFDDFLPFPTIKKEHFAKHQNIIDTIAKQRNLEKITQPIGEFAYPLIRSRNEPVFVGYVAEIMCELYDIKDPKDIADFIDLIYENTCKLFQI</sequence>
<dbReference type="Pfam" id="PF01026">
    <property type="entry name" value="TatD_DNase"/>
    <property type="match status" value="1"/>
</dbReference>
<evidence type="ECO:0000256" key="4">
    <source>
        <dbReference type="ARBA" id="ARBA00022801"/>
    </source>
</evidence>
<protein>
    <submittedName>
        <fullName evidence="6">DEHA2A07568p</fullName>
    </submittedName>
</protein>
<dbReference type="SUPFAM" id="SSF51556">
    <property type="entry name" value="Metallo-dependent hydrolases"/>
    <property type="match status" value="1"/>
</dbReference>
<dbReference type="PANTHER" id="PTHR10060">
    <property type="entry name" value="TATD FAMILY DEOXYRIBONUCLEASE"/>
    <property type="match status" value="1"/>
</dbReference>
<dbReference type="KEGG" id="dha:DEHA2A07568g"/>
<dbReference type="VEuPathDB" id="FungiDB:DEHA2A07568g"/>
<reference evidence="6 7" key="1">
    <citation type="journal article" date="2004" name="Nature">
        <title>Genome evolution in yeasts.</title>
        <authorList>
            <consortium name="Genolevures"/>
            <person name="Dujon B."/>
            <person name="Sherman D."/>
            <person name="Fischer G."/>
            <person name="Durrens P."/>
            <person name="Casaregola S."/>
            <person name="Lafontaine I."/>
            <person name="de Montigny J."/>
            <person name="Marck C."/>
            <person name="Neuveglise C."/>
            <person name="Talla E."/>
            <person name="Goffard N."/>
            <person name="Frangeul L."/>
            <person name="Aigle M."/>
            <person name="Anthouard V."/>
            <person name="Babour A."/>
            <person name="Barbe V."/>
            <person name="Barnay S."/>
            <person name="Blanchin S."/>
            <person name="Beckerich J.M."/>
            <person name="Beyne E."/>
            <person name="Bleykasten C."/>
            <person name="Boisrame A."/>
            <person name="Boyer J."/>
            <person name="Cattolico L."/>
            <person name="Confanioleri F."/>
            <person name="de Daruvar A."/>
            <person name="Despons L."/>
            <person name="Fabre E."/>
            <person name="Fairhead C."/>
            <person name="Ferry-Dumazet H."/>
            <person name="Groppi A."/>
            <person name="Hantraye F."/>
            <person name="Hennequin C."/>
            <person name="Jauniaux N."/>
            <person name="Joyet P."/>
            <person name="Kachouri R."/>
            <person name="Kerrest A."/>
            <person name="Koszul R."/>
            <person name="Lemaire M."/>
            <person name="Lesur I."/>
            <person name="Ma L."/>
            <person name="Muller H."/>
            <person name="Nicaud J.M."/>
            <person name="Nikolski M."/>
            <person name="Oztas S."/>
            <person name="Ozier-Kalogeropoulos O."/>
            <person name="Pellenz S."/>
            <person name="Potier S."/>
            <person name="Richard G.F."/>
            <person name="Straub M.L."/>
            <person name="Suleau A."/>
            <person name="Swennene D."/>
            <person name="Tekaia F."/>
            <person name="Wesolowski-Louvel M."/>
            <person name="Westhof E."/>
            <person name="Wirth B."/>
            <person name="Zeniou-Meyer M."/>
            <person name="Zivanovic I."/>
            <person name="Bolotin-Fukuhara M."/>
            <person name="Thierry A."/>
            <person name="Bouchier C."/>
            <person name="Caudron B."/>
            <person name="Scarpelli C."/>
            <person name="Gaillardin C."/>
            <person name="Weissenbach J."/>
            <person name="Wincker P."/>
            <person name="Souciet J.L."/>
        </authorList>
    </citation>
    <scope>NUCLEOTIDE SEQUENCE [LARGE SCALE GENOMIC DNA]</scope>
    <source>
        <strain evidence="7">ATCC 36239 / CBS 767 / BCRC 21394 / JCM 1990 / NBRC 0083 / IGC 2968</strain>
    </source>
</reference>
<evidence type="ECO:0000256" key="2">
    <source>
        <dbReference type="ARBA" id="ARBA00022722"/>
    </source>
</evidence>
<keyword evidence="7" id="KW-1185">Reference proteome</keyword>
<keyword evidence="4" id="KW-0378">Hydrolase</keyword>
<dbReference type="GO" id="GO:0005829">
    <property type="term" value="C:cytosol"/>
    <property type="evidence" value="ECO:0007669"/>
    <property type="project" value="TreeGrafter"/>
</dbReference>
<dbReference type="OrthoDB" id="6079689at2759"/>
<comment type="similarity">
    <text evidence="1">Belongs to the metallo-dependent hydrolases superfamily. TatD-type hydrolase family.</text>
</comment>
<dbReference type="GO" id="GO:0006309">
    <property type="term" value="P:apoptotic DNA fragmentation"/>
    <property type="evidence" value="ECO:0007669"/>
    <property type="project" value="EnsemblFungi"/>
</dbReference>
<dbReference type="AlphaFoldDB" id="B5RSS3"/>
<dbReference type="EMBL" id="CR382133">
    <property type="protein sequence ID" value="CAR65379.1"/>
    <property type="molecule type" value="Genomic_DNA"/>
</dbReference>
<dbReference type="HOGENOM" id="CLU_031506_1_0_1"/>
<evidence type="ECO:0000313" key="6">
    <source>
        <dbReference type="EMBL" id="CAR65379.1"/>
    </source>
</evidence>
<dbReference type="InterPro" id="IPR032466">
    <property type="entry name" value="Metal_Hydrolase"/>
</dbReference>
<evidence type="ECO:0000256" key="1">
    <source>
        <dbReference type="ARBA" id="ARBA00009275"/>
    </source>
</evidence>
<dbReference type="OMA" id="CSDIFFE"/>
<dbReference type="RefSeq" id="XP_002770002.1">
    <property type="nucleotide sequence ID" value="XM_002769956.1"/>
</dbReference>
<feature type="region of interest" description="Disordered" evidence="5">
    <location>
        <begin position="299"/>
        <end position="333"/>
    </location>
</feature>
<dbReference type="GeneID" id="8998125"/>
<dbReference type="PROSITE" id="PS01091">
    <property type="entry name" value="TATD_3"/>
    <property type="match status" value="1"/>
</dbReference>
<dbReference type="GO" id="GO:0034599">
    <property type="term" value="P:cellular response to oxidative stress"/>
    <property type="evidence" value="ECO:0007669"/>
    <property type="project" value="EnsemblFungi"/>
</dbReference>
<dbReference type="InterPro" id="IPR018228">
    <property type="entry name" value="DNase_TatD-rel_CS"/>
</dbReference>
<dbReference type="FunCoup" id="B5RSS3">
    <property type="interactions" value="616"/>
</dbReference>
<evidence type="ECO:0000256" key="5">
    <source>
        <dbReference type="SAM" id="MobiDB-lite"/>
    </source>
</evidence>
<dbReference type="CDD" id="cd01310">
    <property type="entry name" value="TatD_DNAse"/>
    <property type="match status" value="1"/>
</dbReference>
<dbReference type="PROSITE" id="PS01090">
    <property type="entry name" value="TATD_2"/>
    <property type="match status" value="1"/>
</dbReference>
<name>B5RSS3_DEBHA</name>
<evidence type="ECO:0000313" key="7">
    <source>
        <dbReference type="Proteomes" id="UP000000599"/>
    </source>
</evidence>
<dbReference type="Gene3D" id="3.20.20.140">
    <property type="entry name" value="Metal-dependent hydrolases"/>
    <property type="match status" value="1"/>
</dbReference>